<protein>
    <submittedName>
        <fullName evidence="1">Uncharacterized protein</fullName>
    </submittedName>
</protein>
<feature type="non-terminal residue" evidence="1">
    <location>
        <position position="1"/>
    </location>
</feature>
<evidence type="ECO:0000313" key="1">
    <source>
        <dbReference type="EMBL" id="GAG53286.1"/>
    </source>
</evidence>
<proteinExistence type="predicted"/>
<gene>
    <name evidence="1" type="ORF">S01H1_76191</name>
</gene>
<sequence>AGLDIETRFIGDCLTPRSAEEAVYEGLLAGTELGTAV</sequence>
<accession>X0ZZ31</accession>
<reference evidence="1" key="1">
    <citation type="journal article" date="2014" name="Front. Microbiol.">
        <title>High frequency of phylogenetically diverse reductive dehalogenase-homologous genes in deep subseafloor sedimentary metagenomes.</title>
        <authorList>
            <person name="Kawai M."/>
            <person name="Futagami T."/>
            <person name="Toyoda A."/>
            <person name="Takaki Y."/>
            <person name="Nishi S."/>
            <person name="Hori S."/>
            <person name="Arai W."/>
            <person name="Tsubouchi T."/>
            <person name="Morono Y."/>
            <person name="Uchiyama I."/>
            <person name="Ito T."/>
            <person name="Fujiyama A."/>
            <person name="Inagaki F."/>
            <person name="Takami H."/>
        </authorList>
    </citation>
    <scope>NUCLEOTIDE SEQUENCE</scope>
    <source>
        <strain evidence="1">Expedition CK06-06</strain>
    </source>
</reference>
<organism evidence="1">
    <name type="scientific">marine sediment metagenome</name>
    <dbReference type="NCBI Taxonomy" id="412755"/>
    <lineage>
        <taxon>unclassified sequences</taxon>
        <taxon>metagenomes</taxon>
        <taxon>ecological metagenomes</taxon>
    </lineage>
</organism>
<dbReference type="AlphaFoldDB" id="X0ZZ31"/>
<dbReference type="EMBL" id="BARS01051117">
    <property type="protein sequence ID" value="GAG53286.1"/>
    <property type="molecule type" value="Genomic_DNA"/>
</dbReference>
<name>X0ZZ31_9ZZZZ</name>
<comment type="caution">
    <text evidence="1">The sequence shown here is derived from an EMBL/GenBank/DDBJ whole genome shotgun (WGS) entry which is preliminary data.</text>
</comment>